<dbReference type="InterPro" id="IPR005374">
    <property type="entry name" value="BBLN_eukaryota"/>
</dbReference>
<dbReference type="Pfam" id="PF03670">
    <property type="entry name" value="UPF0184"/>
    <property type="match status" value="1"/>
</dbReference>
<dbReference type="PANTHER" id="PTHR34344">
    <property type="entry name" value="UPF0184 PROTEIN C9ORF16"/>
    <property type="match status" value="1"/>
</dbReference>
<dbReference type="HOGENOM" id="CLU_2742521_0_0_1"/>
<dbReference type="InParanoid" id="K1QFD6"/>
<evidence type="ECO:0000313" key="1">
    <source>
        <dbReference type="EMBL" id="EKC20271.1"/>
    </source>
</evidence>
<proteinExistence type="predicted"/>
<dbReference type="PANTHER" id="PTHR34344:SF1">
    <property type="entry name" value="BUBLIN COILED-COIL PROTEIN"/>
    <property type="match status" value="1"/>
</dbReference>
<reference evidence="1" key="1">
    <citation type="journal article" date="2012" name="Nature">
        <title>The oyster genome reveals stress adaptation and complexity of shell formation.</title>
        <authorList>
            <person name="Zhang G."/>
            <person name="Fang X."/>
            <person name="Guo X."/>
            <person name="Li L."/>
            <person name="Luo R."/>
            <person name="Xu F."/>
            <person name="Yang P."/>
            <person name="Zhang L."/>
            <person name="Wang X."/>
            <person name="Qi H."/>
            <person name="Xiong Z."/>
            <person name="Que H."/>
            <person name="Xie Y."/>
            <person name="Holland P.W."/>
            <person name="Paps J."/>
            <person name="Zhu Y."/>
            <person name="Wu F."/>
            <person name="Chen Y."/>
            <person name="Wang J."/>
            <person name="Peng C."/>
            <person name="Meng J."/>
            <person name="Yang L."/>
            <person name="Liu J."/>
            <person name="Wen B."/>
            <person name="Zhang N."/>
            <person name="Huang Z."/>
            <person name="Zhu Q."/>
            <person name="Feng Y."/>
            <person name="Mount A."/>
            <person name="Hedgecock D."/>
            <person name="Xu Z."/>
            <person name="Liu Y."/>
            <person name="Domazet-Loso T."/>
            <person name="Du Y."/>
            <person name="Sun X."/>
            <person name="Zhang S."/>
            <person name="Liu B."/>
            <person name="Cheng P."/>
            <person name="Jiang X."/>
            <person name="Li J."/>
            <person name="Fan D."/>
            <person name="Wang W."/>
            <person name="Fu W."/>
            <person name="Wang T."/>
            <person name="Wang B."/>
            <person name="Zhang J."/>
            <person name="Peng Z."/>
            <person name="Li Y."/>
            <person name="Li N."/>
            <person name="Wang J."/>
            <person name="Chen M."/>
            <person name="He Y."/>
            <person name="Tan F."/>
            <person name="Song X."/>
            <person name="Zheng Q."/>
            <person name="Huang R."/>
            <person name="Yang H."/>
            <person name="Du X."/>
            <person name="Chen L."/>
            <person name="Yang M."/>
            <person name="Gaffney P.M."/>
            <person name="Wang S."/>
            <person name="Luo L."/>
            <person name="She Z."/>
            <person name="Ming Y."/>
            <person name="Huang W."/>
            <person name="Zhang S."/>
            <person name="Huang B."/>
            <person name="Zhang Y."/>
            <person name="Qu T."/>
            <person name="Ni P."/>
            <person name="Miao G."/>
            <person name="Wang J."/>
            <person name="Wang Q."/>
            <person name="Steinberg C.E."/>
            <person name="Wang H."/>
            <person name="Li N."/>
            <person name="Qian L."/>
            <person name="Zhang G."/>
            <person name="Li Y."/>
            <person name="Yang H."/>
            <person name="Liu X."/>
            <person name="Wang J."/>
            <person name="Yin Y."/>
            <person name="Wang J."/>
        </authorList>
    </citation>
    <scope>NUCLEOTIDE SEQUENCE [LARGE SCALE GENOMIC DNA]</scope>
    <source>
        <strain evidence="1">05x7-T-G4-1.051#20</strain>
    </source>
</reference>
<dbReference type="EMBL" id="JH818773">
    <property type="protein sequence ID" value="EKC20271.1"/>
    <property type="molecule type" value="Genomic_DNA"/>
</dbReference>
<organism evidence="1">
    <name type="scientific">Magallana gigas</name>
    <name type="common">Pacific oyster</name>
    <name type="synonym">Crassostrea gigas</name>
    <dbReference type="NCBI Taxonomy" id="29159"/>
    <lineage>
        <taxon>Eukaryota</taxon>
        <taxon>Metazoa</taxon>
        <taxon>Spiralia</taxon>
        <taxon>Lophotrochozoa</taxon>
        <taxon>Mollusca</taxon>
        <taxon>Bivalvia</taxon>
        <taxon>Autobranchia</taxon>
        <taxon>Pteriomorphia</taxon>
        <taxon>Ostreida</taxon>
        <taxon>Ostreoidea</taxon>
        <taxon>Ostreidae</taxon>
        <taxon>Magallana</taxon>
    </lineage>
</organism>
<dbReference type="AlphaFoldDB" id="K1QFD6"/>
<name>K1QFD6_MAGGI</name>
<sequence>MIEDEENLEELVENASNEYQDLSNTLDQIDRYMTNLENQNDSLVSKLQDLLESNRQMRAELQQENAKVKNS</sequence>
<accession>K1QFD6</accession>
<gene>
    <name evidence="1" type="ORF">CGI_10006411</name>
</gene>
<protein>
    <submittedName>
        <fullName evidence="1">UPF0184 protein C9orf16-like protein</fullName>
    </submittedName>
</protein>